<keyword evidence="4 6" id="KW-0378">Hydrolase</keyword>
<keyword evidence="1 6" id="KW-0540">Nuclease</keyword>
<dbReference type="GO" id="GO:0016787">
    <property type="term" value="F:hydrolase activity"/>
    <property type="evidence" value="ECO:0007669"/>
    <property type="project" value="UniProtKB-KW"/>
</dbReference>
<dbReference type="EC" id="3.1.-.-" evidence="6"/>
<evidence type="ECO:0000256" key="2">
    <source>
        <dbReference type="ARBA" id="ARBA00022759"/>
    </source>
</evidence>
<dbReference type="CDD" id="cd00221">
    <property type="entry name" value="Vsr"/>
    <property type="match status" value="1"/>
</dbReference>
<accession>A0A6S6S5X3</accession>
<dbReference type="EMBL" id="CACVAY010000007">
    <property type="protein sequence ID" value="CAA6800907.1"/>
    <property type="molecule type" value="Genomic_DNA"/>
</dbReference>
<evidence type="ECO:0000256" key="6">
    <source>
        <dbReference type="PIRNR" id="PIRNR018267"/>
    </source>
</evidence>
<dbReference type="GO" id="GO:0006298">
    <property type="term" value="P:mismatch repair"/>
    <property type="evidence" value="ECO:0007669"/>
    <property type="project" value="UniProtKB-UniRule"/>
</dbReference>
<protein>
    <recommendedName>
        <fullName evidence="6">Very short patch repair endonuclease</fullName>
        <ecNumber evidence="6">3.1.-.-</ecNumber>
    </recommendedName>
</protein>
<evidence type="ECO:0000256" key="4">
    <source>
        <dbReference type="ARBA" id="ARBA00022801"/>
    </source>
</evidence>
<name>A0A6S6S5X3_9GAMM</name>
<dbReference type="GO" id="GO:0004519">
    <property type="term" value="F:endonuclease activity"/>
    <property type="evidence" value="ECO:0007669"/>
    <property type="project" value="UniProtKB-KW"/>
</dbReference>
<sequence length="157" mass="18593">MMVDIVSKKKRSEMMSGIKSKDTKPEILIRKALFARGFRYRIHDKKLPGKPDLVLAKYRVVIFVHGCFWHGHDCHLFKVPQTRTEFWLKKINSNKVRDQDVIQQLLACGWRVLVVWECSIRGKYSMNIHQLVDRIEEWMLFDSRFSEISWGGGIKEQ</sequence>
<evidence type="ECO:0000256" key="3">
    <source>
        <dbReference type="ARBA" id="ARBA00022763"/>
    </source>
</evidence>
<dbReference type="SUPFAM" id="SSF52980">
    <property type="entry name" value="Restriction endonuclease-like"/>
    <property type="match status" value="1"/>
</dbReference>
<reference evidence="7" key="1">
    <citation type="submission" date="2020-01" db="EMBL/GenBank/DDBJ databases">
        <authorList>
            <person name="Meier V. D."/>
            <person name="Meier V D."/>
        </authorList>
    </citation>
    <scope>NUCLEOTIDE SEQUENCE</scope>
    <source>
        <strain evidence="7">HLG_WM_MAG_07</strain>
    </source>
</reference>
<keyword evidence="3 6" id="KW-0227">DNA damage</keyword>
<dbReference type="PIRSF" id="PIRSF018267">
    <property type="entry name" value="VSR_endonuc"/>
    <property type="match status" value="1"/>
</dbReference>
<comment type="similarity">
    <text evidence="6">Belongs to the vsr family.</text>
</comment>
<dbReference type="InterPro" id="IPR011335">
    <property type="entry name" value="Restrct_endonuc-II-like"/>
</dbReference>
<dbReference type="InterPro" id="IPR004603">
    <property type="entry name" value="DNA_mismatch_endonuc_vsr"/>
</dbReference>
<proteinExistence type="inferred from homology"/>
<dbReference type="AlphaFoldDB" id="A0A6S6S5X3"/>
<gene>
    <name evidence="7" type="ORF">HELGO_WM10481</name>
</gene>
<organism evidence="7">
    <name type="scientific">uncultured Thiotrichaceae bacterium</name>
    <dbReference type="NCBI Taxonomy" id="298394"/>
    <lineage>
        <taxon>Bacteria</taxon>
        <taxon>Pseudomonadati</taxon>
        <taxon>Pseudomonadota</taxon>
        <taxon>Gammaproteobacteria</taxon>
        <taxon>Thiotrichales</taxon>
        <taxon>Thiotrichaceae</taxon>
        <taxon>environmental samples</taxon>
    </lineage>
</organism>
<dbReference type="NCBIfam" id="TIGR00632">
    <property type="entry name" value="vsr"/>
    <property type="match status" value="1"/>
</dbReference>
<evidence type="ECO:0000256" key="1">
    <source>
        <dbReference type="ARBA" id="ARBA00022722"/>
    </source>
</evidence>
<dbReference type="Pfam" id="PF03852">
    <property type="entry name" value="Vsr"/>
    <property type="match status" value="1"/>
</dbReference>
<dbReference type="Gene3D" id="3.40.960.10">
    <property type="entry name" value="VSR Endonuclease"/>
    <property type="match status" value="1"/>
</dbReference>
<evidence type="ECO:0000313" key="7">
    <source>
        <dbReference type="EMBL" id="CAA6800907.1"/>
    </source>
</evidence>
<comment type="function">
    <text evidence="6">May nick specific sequences that contain T:G mispairs resulting from m5C-deamination.</text>
</comment>
<keyword evidence="2 6" id="KW-0255">Endonuclease</keyword>
<evidence type="ECO:0000256" key="5">
    <source>
        <dbReference type="ARBA" id="ARBA00023204"/>
    </source>
</evidence>
<keyword evidence="5 6" id="KW-0234">DNA repair</keyword>